<proteinExistence type="predicted"/>
<comment type="subcellular location">
    <subcellularLocation>
        <location evidence="1">Nucleus</location>
    </subcellularLocation>
</comment>
<dbReference type="FunFam" id="2.170.150.80:FF:000006">
    <property type="entry name" value="NAC domain-containing protein 100-like"/>
    <property type="match status" value="1"/>
</dbReference>
<dbReference type="eggNOG" id="ENOG502QS0E">
    <property type="taxonomic scope" value="Eukaryota"/>
</dbReference>
<keyword evidence="4" id="KW-0804">Transcription</keyword>
<keyword evidence="3" id="KW-0238">DNA-binding</keyword>
<name>A0A1D6ESJ5_MAIZE</name>
<keyword evidence="5" id="KW-0539">Nucleus</keyword>
<accession>A0A1D6ESJ5</accession>
<dbReference type="GeneID" id="103647555"/>
<evidence type="ECO:0000313" key="10">
    <source>
        <dbReference type="Proteomes" id="UP000007305"/>
    </source>
</evidence>
<evidence type="ECO:0000256" key="6">
    <source>
        <dbReference type="SAM" id="MobiDB-lite"/>
    </source>
</evidence>
<evidence type="ECO:0000259" key="7">
    <source>
        <dbReference type="PROSITE" id="PS51005"/>
    </source>
</evidence>
<dbReference type="SUPFAM" id="SSF101941">
    <property type="entry name" value="NAC domain"/>
    <property type="match status" value="1"/>
</dbReference>
<dbReference type="OrthoDB" id="1424968at2759"/>
<dbReference type="EnsemblPlants" id="Zm00001eb102160_T001">
    <property type="protein sequence ID" value="Zm00001eb102160_P001"/>
    <property type="gene ID" value="Zm00001eb102160"/>
</dbReference>
<dbReference type="GO" id="GO:0005634">
    <property type="term" value="C:nucleus"/>
    <property type="evidence" value="ECO:0007669"/>
    <property type="project" value="UniProtKB-SubCell"/>
</dbReference>
<dbReference type="GO" id="GO:0006355">
    <property type="term" value="P:regulation of DNA-templated transcription"/>
    <property type="evidence" value="ECO:0007669"/>
    <property type="project" value="InterPro"/>
</dbReference>
<protein>
    <submittedName>
        <fullName evidence="8">NAC domain containing protein 38</fullName>
    </submittedName>
</protein>
<dbReference type="RefSeq" id="XP_008670296.1">
    <property type="nucleotide sequence ID" value="XM_008672074.4"/>
</dbReference>
<dbReference type="PROSITE" id="PS51005">
    <property type="entry name" value="NAC"/>
    <property type="match status" value="1"/>
</dbReference>
<dbReference type="GO" id="GO:0003677">
    <property type="term" value="F:DNA binding"/>
    <property type="evidence" value="ECO:0007669"/>
    <property type="project" value="UniProtKB-KW"/>
</dbReference>
<dbReference type="Gramene" id="Zm00001eb102160_T001">
    <property type="protein sequence ID" value="Zm00001eb102160_P001"/>
    <property type="gene ID" value="Zm00001eb102160"/>
</dbReference>
<reference evidence="8 10" key="1">
    <citation type="submission" date="2015-12" db="EMBL/GenBank/DDBJ databases">
        <title>Update maize B73 reference genome by single molecule sequencing technologies.</title>
        <authorList>
            <consortium name="Maize Genome Sequencing Project"/>
            <person name="Ware D."/>
        </authorList>
    </citation>
    <scope>NUCLEOTIDE SEQUENCE [LARGE SCALE GENOMIC DNA]</scope>
    <source>
        <strain evidence="10">cv. B73</strain>
        <tissue evidence="8">Seedling</tissue>
    </source>
</reference>
<evidence type="ECO:0000313" key="9">
    <source>
        <dbReference type="EnsemblPlants" id="Zm00001eb102160_P001"/>
    </source>
</evidence>
<evidence type="ECO:0000256" key="5">
    <source>
        <dbReference type="ARBA" id="ARBA00023242"/>
    </source>
</evidence>
<dbReference type="EMBL" id="CM007648">
    <property type="protein sequence ID" value="ONM22681.1"/>
    <property type="molecule type" value="Genomic_DNA"/>
</dbReference>
<dbReference type="Gene3D" id="2.170.150.80">
    <property type="entry name" value="NAC domain"/>
    <property type="match status" value="1"/>
</dbReference>
<keyword evidence="2" id="KW-0805">Transcription regulation</keyword>
<reference evidence="9" key="3">
    <citation type="submission" date="2021-05" db="UniProtKB">
        <authorList>
            <consortium name="EnsemblPlants"/>
        </authorList>
    </citation>
    <scope>IDENTIFICATION</scope>
    <source>
        <strain evidence="9">cv. B73</strain>
    </source>
</reference>
<dbReference type="InterPro" id="IPR036093">
    <property type="entry name" value="NAC_dom_sf"/>
</dbReference>
<dbReference type="PANTHER" id="PTHR31744:SF115">
    <property type="entry name" value="NAC DOMAIN CONTAINING PROTEIN 38"/>
    <property type="match status" value="1"/>
</dbReference>
<dbReference type="SMR" id="A0A1D6ESJ5"/>
<evidence type="ECO:0000256" key="4">
    <source>
        <dbReference type="ARBA" id="ARBA00023163"/>
    </source>
</evidence>
<dbReference type="AlphaFoldDB" id="A0A1D6ESJ5"/>
<gene>
    <name evidence="9" type="primary">LOC103647555</name>
    <name evidence="8" type="ORF">ZEAMMB73_Zm00001d006053</name>
</gene>
<dbReference type="Proteomes" id="UP000007305">
    <property type="component" value="Chromosome 2"/>
</dbReference>
<evidence type="ECO:0000256" key="1">
    <source>
        <dbReference type="ARBA" id="ARBA00004123"/>
    </source>
</evidence>
<feature type="region of interest" description="Disordered" evidence="6">
    <location>
        <begin position="1"/>
        <end position="27"/>
    </location>
</feature>
<keyword evidence="10" id="KW-1185">Reference proteome</keyword>
<dbReference type="ExpressionAtlas" id="A0A1D6ESJ5">
    <property type="expression patterns" value="baseline and differential"/>
</dbReference>
<sequence>MEASAAAGGGRESNKKEEESLPPGFRFHPTDEELITYYLRRKIADGRFTARAIAEVDLNKSEPWDLPEKAKLGEKEWYFFSLRDRKYPTGVRTNRATNAGYWKTTGKDKEIYTAGHQLPAAATTPELVGMKKTLVFYKGRAPRGEKTNWVMHEYRLHSKSLPKSNKDEWVVCRVFAKSAAAKKYPSNNAHAHARSSHHHPYALDMFPPLLPTLLQHDPFVARRHHHHHPYMAPADLAELARFARGTPGLHPHIQPHPGTSSSAPYMNPAVAAPPFTLSGGGRLNLNLGATPAMPSSPPALHAMSMAMMSGQTEPSCASTGRQYHQVMAGEHHQQKQMATAAAAGLGGCVIVPGADGGFGADSAAGARYQGLDVEQLVERYWPAGGYQV</sequence>
<reference evidence="9" key="2">
    <citation type="submission" date="2019-07" db="EMBL/GenBank/DDBJ databases">
        <authorList>
            <person name="Seetharam A."/>
            <person name="Woodhouse M."/>
            <person name="Cannon E."/>
        </authorList>
    </citation>
    <scope>NUCLEOTIDE SEQUENCE [LARGE SCALE GENOMIC DNA]</scope>
    <source>
        <strain evidence="9">cv. B73</strain>
    </source>
</reference>
<organism evidence="8">
    <name type="scientific">Zea mays</name>
    <name type="common">Maize</name>
    <dbReference type="NCBI Taxonomy" id="4577"/>
    <lineage>
        <taxon>Eukaryota</taxon>
        <taxon>Viridiplantae</taxon>
        <taxon>Streptophyta</taxon>
        <taxon>Embryophyta</taxon>
        <taxon>Tracheophyta</taxon>
        <taxon>Spermatophyta</taxon>
        <taxon>Magnoliopsida</taxon>
        <taxon>Liliopsida</taxon>
        <taxon>Poales</taxon>
        <taxon>Poaceae</taxon>
        <taxon>PACMAD clade</taxon>
        <taxon>Panicoideae</taxon>
        <taxon>Andropogonodae</taxon>
        <taxon>Andropogoneae</taxon>
        <taxon>Tripsacinae</taxon>
        <taxon>Zea</taxon>
    </lineage>
</organism>
<evidence type="ECO:0000313" key="8">
    <source>
        <dbReference type="EMBL" id="ONM22681.1"/>
    </source>
</evidence>
<dbReference type="KEGG" id="zma:103647555"/>
<dbReference type="PANTHER" id="PTHR31744">
    <property type="entry name" value="PROTEIN CUP-SHAPED COTYLEDON 2-RELATED"/>
    <property type="match status" value="1"/>
</dbReference>
<evidence type="ECO:0000256" key="2">
    <source>
        <dbReference type="ARBA" id="ARBA00023015"/>
    </source>
</evidence>
<dbReference type="InterPro" id="IPR003441">
    <property type="entry name" value="NAC-dom"/>
</dbReference>
<dbReference type="Pfam" id="PF02365">
    <property type="entry name" value="NAM"/>
    <property type="match status" value="1"/>
</dbReference>
<evidence type="ECO:0000256" key="3">
    <source>
        <dbReference type="ARBA" id="ARBA00023125"/>
    </source>
</evidence>
<dbReference type="PaxDb" id="4577-GRMZM2G008374_P02"/>
<dbReference type="STRING" id="4577.A0A1D6ESJ5"/>
<feature type="domain" description="NAC" evidence="7">
    <location>
        <begin position="21"/>
        <end position="177"/>
    </location>
</feature>